<evidence type="ECO:0000256" key="1">
    <source>
        <dbReference type="PROSITE-ProRule" id="PRU00409"/>
    </source>
</evidence>
<dbReference type="GO" id="GO:0005524">
    <property type="term" value="F:ATP binding"/>
    <property type="evidence" value="ECO:0007669"/>
    <property type="project" value="UniProtKB-UniRule"/>
</dbReference>
<dbReference type="InterPro" id="IPR011761">
    <property type="entry name" value="ATP-grasp"/>
</dbReference>
<name>A0A0C6FD04_9HYPH</name>
<dbReference type="EMBL" id="AP014704">
    <property type="protein sequence ID" value="BAQ46423.1"/>
    <property type="molecule type" value="Genomic_DNA"/>
</dbReference>
<dbReference type="OrthoDB" id="1804072at2"/>
<dbReference type="InterPro" id="IPR016677">
    <property type="entry name" value="UCP016817_carboligase"/>
</dbReference>
<sequence>MGLEGATGAAILIAAQSGRALAAAARRAGYRPFVADLFGDDDTRALAAGYRRVPGRLGAGPGARGVEAALAALAAEAGRPVGLVLGSGFEGSPGLMRRLAERYPLLGASPDSVAALKDPESFAALCARLAIPHPEIALAPVPDPGAWLAKRRGASGGGHIRAARAGRLAARTYLQRRVAGRPHALAALADGRGLAVLGATEQWTAPGTDRPFRYAGAAGPVTLPDSVRAAAERALAGLVAATGLRGLVSADLLVDGAAWWLLEVNPRPGATLDLLDRGSVPLLAAHIAASRGRLPEALPIPAGAAAAEILYAEADIPAVPALDWPGWTMDRPAAGSRVAAGAPICTVMAEGADAAAARHALAVRSAALRARLEKRPADAALAFAGRGFMLGDTAQDPRSRTGEG</sequence>
<evidence type="ECO:0000313" key="3">
    <source>
        <dbReference type="EMBL" id="BAQ46423.1"/>
    </source>
</evidence>
<dbReference type="InterPro" id="IPR003806">
    <property type="entry name" value="ATP-grasp_PylC-type"/>
</dbReference>
<dbReference type="GO" id="GO:0046872">
    <property type="term" value="F:metal ion binding"/>
    <property type="evidence" value="ECO:0007669"/>
    <property type="project" value="InterPro"/>
</dbReference>
<dbReference type="RefSeq" id="WP_063920034.1">
    <property type="nucleotide sequence ID" value="NZ_AP014704.1"/>
</dbReference>
<dbReference type="KEGG" id="maqu:Maq22A_c16470"/>
<dbReference type="PIRSF" id="PIRSF016817">
    <property type="entry name" value="UCP016817_carboligase"/>
    <property type="match status" value="1"/>
</dbReference>
<proteinExistence type="predicted"/>
<dbReference type="Proteomes" id="UP000061432">
    <property type="component" value="Chromosome"/>
</dbReference>
<evidence type="ECO:0000313" key="4">
    <source>
        <dbReference type="Proteomes" id="UP000061432"/>
    </source>
</evidence>
<reference evidence="3 4" key="1">
    <citation type="journal article" date="2015" name="Genome Announc.">
        <title>Complete Genome Sequence of Methylobacterium aquaticum Strain 22A, Isolated from Racomitrium japonicum Moss.</title>
        <authorList>
            <person name="Tani A."/>
            <person name="Ogura Y."/>
            <person name="Hayashi T."/>
            <person name="Kimbara K."/>
        </authorList>
    </citation>
    <scope>NUCLEOTIDE SEQUENCE [LARGE SCALE GENOMIC DNA]</scope>
    <source>
        <strain evidence="3 4">MA-22A</strain>
    </source>
</reference>
<evidence type="ECO:0000259" key="2">
    <source>
        <dbReference type="PROSITE" id="PS50975"/>
    </source>
</evidence>
<dbReference type="SUPFAM" id="SSF56059">
    <property type="entry name" value="Glutathione synthetase ATP-binding domain-like"/>
    <property type="match status" value="1"/>
</dbReference>
<keyword evidence="1" id="KW-0547">Nucleotide-binding</keyword>
<gene>
    <name evidence="3" type="ORF">Maq22A_c16470</name>
</gene>
<dbReference type="Gene3D" id="3.30.470.20">
    <property type="entry name" value="ATP-grasp fold, B domain"/>
    <property type="match status" value="1"/>
</dbReference>
<dbReference type="Pfam" id="PF02655">
    <property type="entry name" value="ATP-grasp_3"/>
    <property type="match status" value="1"/>
</dbReference>
<accession>A0A0C6FD04</accession>
<reference evidence="4" key="2">
    <citation type="submission" date="2015-01" db="EMBL/GenBank/DDBJ databases">
        <title>Complete genome sequence of Methylobacterium aquaticum strain 22A.</title>
        <authorList>
            <person name="Tani A."/>
            <person name="Ogura Y."/>
            <person name="Hayashi T."/>
        </authorList>
    </citation>
    <scope>NUCLEOTIDE SEQUENCE [LARGE SCALE GENOMIC DNA]</scope>
    <source>
        <strain evidence="4">MA-22A</strain>
    </source>
</reference>
<keyword evidence="1" id="KW-0067">ATP-binding</keyword>
<dbReference type="STRING" id="270351.Maq22A_c16470"/>
<feature type="domain" description="ATP-grasp" evidence="2">
    <location>
        <begin position="97"/>
        <end position="291"/>
    </location>
</feature>
<organism evidence="3 4">
    <name type="scientific">Methylobacterium aquaticum</name>
    <dbReference type="NCBI Taxonomy" id="270351"/>
    <lineage>
        <taxon>Bacteria</taxon>
        <taxon>Pseudomonadati</taxon>
        <taxon>Pseudomonadota</taxon>
        <taxon>Alphaproteobacteria</taxon>
        <taxon>Hyphomicrobiales</taxon>
        <taxon>Methylobacteriaceae</taxon>
        <taxon>Methylobacterium</taxon>
    </lineage>
</organism>
<protein>
    <recommendedName>
        <fullName evidence="2">ATP-grasp domain-containing protein</fullName>
    </recommendedName>
</protein>
<dbReference type="PATRIC" id="fig|270351.10.peg.3168"/>
<dbReference type="PROSITE" id="PS50975">
    <property type="entry name" value="ATP_GRASP"/>
    <property type="match status" value="1"/>
</dbReference>
<dbReference type="AlphaFoldDB" id="A0A0C6FD04"/>